<sequence length="693" mass="78807">MKGHLHSQNTKRSYRILLLLAFGAAVFGVMTLHKLRDRRICNHFVKEKDREVDGLKLLLQKEREQAKEARRQIEDMKSDIHLHGEQKTDLESRISEMTSTISSLKAEQRTIEVALEEKQSEIKMLRETQPEIKSDDSLVTLLSETLRQKEAEIEDLKHRLESSPIKVWSVSADDPSNPATNDTTKAAGRRNDGRRGSEELNESIKREDQKSSVEDIDSKANESAQNRNKEVAGEDDTGRTGERFGNVKEKTGDEQSQQQETSQKDVPRSNTKQNTDYHKNAEESYLDEKTYTGGNASKENEHDGNQVQKQSNEVGEDDEGMTKVEMQENSNSRGTSRVTKDHKRKTRGKRRPIIAKRQVDESGMHTESHGIARMRNRKFLKVKMGTERIVRVGGSKLEIRDHQKDNDMYVDTRKKSDDEEYGIEMTKKIQQGADSALQNNHQIRSEQEAHSDTGRDRMHDVGTNHDDSPPGKTWPNPNNFAGAEEKNQEVMNHDMTQKTEEGEERKVSNKAIELLQSSREEGFANTALSKESSISEEVRNQKSDEKVQSEEITSTIREDTEPRQAQYLSNSSEHATIDERDIKDDDNQEVDYYQEPQEEGEHSGGSQDASNQKSDNTARTEVETGTVTEDREQKHADNLHYPSKHVKTAERDVRDDYLEVENDKTTEEETGNMTGSATSLGGKAEDGDHNDEV</sequence>
<feature type="coiled-coil region" evidence="1">
    <location>
        <begin position="45"/>
        <end position="159"/>
    </location>
</feature>
<comment type="caution">
    <text evidence="3">The sequence shown here is derived from an EMBL/GenBank/DDBJ whole genome shotgun (WGS) entry which is preliminary data.</text>
</comment>
<organism evidence="3 4">
    <name type="scientific">Capsicum baccatum</name>
    <name type="common">Peruvian pepper</name>
    <dbReference type="NCBI Taxonomy" id="33114"/>
    <lineage>
        <taxon>Eukaryota</taxon>
        <taxon>Viridiplantae</taxon>
        <taxon>Streptophyta</taxon>
        <taxon>Embryophyta</taxon>
        <taxon>Tracheophyta</taxon>
        <taxon>Spermatophyta</taxon>
        <taxon>Magnoliopsida</taxon>
        <taxon>eudicotyledons</taxon>
        <taxon>Gunneridae</taxon>
        <taxon>Pentapetalae</taxon>
        <taxon>asterids</taxon>
        <taxon>lamiids</taxon>
        <taxon>Solanales</taxon>
        <taxon>Solanaceae</taxon>
        <taxon>Solanoideae</taxon>
        <taxon>Capsiceae</taxon>
        <taxon>Capsicum</taxon>
    </lineage>
</organism>
<feature type="compositionally biased region" description="Basic and acidic residues" evidence="2">
    <location>
        <begin position="227"/>
        <end position="253"/>
    </location>
</feature>
<keyword evidence="4" id="KW-1185">Reference proteome</keyword>
<feature type="compositionally biased region" description="Basic and acidic residues" evidence="2">
    <location>
        <begin position="536"/>
        <end position="549"/>
    </location>
</feature>
<feature type="compositionally biased region" description="Basic and acidic residues" evidence="2">
    <location>
        <begin position="357"/>
        <end position="370"/>
    </location>
</feature>
<feature type="compositionally biased region" description="Basic residues" evidence="2">
    <location>
        <begin position="340"/>
        <end position="354"/>
    </location>
</feature>
<proteinExistence type="predicted"/>
<protein>
    <submittedName>
        <fullName evidence="3">Uncharacterized protein</fullName>
    </submittedName>
</protein>
<gene>
    <name evidence="3" type="ORF">CQW23_17373</name>
</gene>
<feature type="compositionally biased region" description="Basic and acidic residues" evidence="2">
    <location>
        <begin position="647"/>
        <end position="667"/>
    </location>
</feature>
<reference evidence="4" key="2">
    <citation type="journal article" date="2017" name="J. Anim. Genet.">
        <title>Multiple reference genome sequences of hot pepper reveal the massive evolution of plant disease resistance genes by retroduplication.</title>
        <authorList>
            <person name="Kim S."/>
            <person name="Park J."/>
            <person name="Yeom S.-I."/>
            <person name="Kim Y.-M."/>
            <person name="Seo E."/>
            <person name="Kim K.-T."/>
            <person name="Kim M.-S."/>
            <person name="Lee J.M."/>
            <person name="Cheong K."/>
            <person name="Shin H.-S."/>
            <person name="Kim S.-B."/>
            <person name="Han K."/>
            <person name="Lee J."/>
            <person name="Park M."/>
            <person name="Lee H.-A."/>
            <person name="Lee H.-Y."/>
            <person name="Lee Y."/>
            <person name="Oh S."/>
            <person name="Lee J.H."/>
            <person name="Choi E."/>
            <person name="Choi E."/>
            <person name="Lee S.E."/>
            <person name="Jeon J."/>
            <person name="Kim H."/>
            <person name="Choi G."/>
            <person name="Song H."/>
            <person name="Lee J."/>
            <person name="Lee S.-C."/>
            <person name="Kwon J.-K."/>
            <person name="Lee H.-Y."/>
            <person name="Koo N."/>
            <person name="Hong Y."/>
            <person name="Kim R.W."/>
            <person name="Kang W.-H."/>
            <person name="Huh J.H."/>
            <person name="Kang B.-C."/>
            <person name="Yang T.-J."/>
            <person name="Lee Y.-H."/>
            <person name="Bennetzen J.L."/>
            <person name="Choi D."/>
        </authorList>
    </citation>
    <scope>NUCLEOTIDE SEQUENCE [LARGE SCALE GENOMIC DNA]</scope>
    <source>
        <strain evidence="4">cv. PBC81</strain>
    </source>
</reference>
<keyword evidence="1" id="KW-0175">Coiled coil</keyword>
<dbReference type="AlphaFoldDB" id="A0A2G2WDN9"/>
<feature type="compositionally biased region" description="Polar residues" evidence="2">
    <location>
        <begin position="327"/>
        <end position="337"/>
    </location>
</feature>
<dbReference type="EMBL" id="MLFT02000007">
    <property type="protein sequence ID" value="PHT43348.1"/>
    <property type="molecule type" value="Genomic_DNA"/>
</dbReference>
<feature type="compositionally biased region" description="Basic and acidic residues" evidence="2">
    <location>
        <begin position="683"/>
        <end position="693"/>
    </location>
</feature>
<evidence type="ECO:0000313" key="3">
    <source>
        <dbReference type="EMBL" id="PHT43348.1"/>
    </source>
</evidence>
<feature type="compositionally biased region" description="Basic and acidic residues" evidence="2">
    <location>
        <begin position="189"/>
        <end position="220"/>
    </location>
</feature>
<feature type="compositionally biased region" description="Basic and acidic residues" evidence="2">
    <location>
        <begin position="443"/>
        <end position="469"/>
    </location>
</feature>
<reference evidence="3 4" key="1">
    <citation type="journal article" date="2017" name="Genome Biol.">
        <title>New reference genome sequences of hot pepper reveal the massive evolution of plant disease-resistance genes by retroduplication.</title>
        <authorList>
            <person name="Kim S."/>
            <person name="Park J."/>
            <person name="Yeom S.I."/>
            <person name="Kim Y.M."/>
            <person name="Seo E."/>
            <person name="Kim K.T."/>
            <person name="Kim M.S."/>
            <person name="Lee J.M."/>
            <person name="Cheong K."/>
            <person name="Shin H.S."/>
            <person name="Kim S.B."/>
            <person name="Han K."/>
            <person name="Lee J."/>
            <person name="Park M."/>
            <person name="Lee H.A."/>
            <person name="Lee H.Y."/>
            <person name="Lee Y."/>
            <person name="Oh S."/>
            <person name="Lee J.H."/>
            <person name="Choi E."/>
            <person name="Choi E."/>
            <person name="Lee S.E."/>
            <person name="Jeon J."/>
            <person name="Kim H."/>
            <person name="Choi G."/>
            <person name="Song H."/>
            <person name="Lee J."/>
            <person name="Lee S.C."/>
            <person name="Kwon J.K."/>
            <person name="Lee H.Y."/>
            <person name="Koo N."/>
            <person name="Hong Y."/>
            <person name="Kim R.W."/>
            <person name="Kang W.H."/>
            <person name="Huh J.H."/>
            <person name="Kang B.C."/>
            <person name="Yang T.J."/>
            <person name="Lee Y.H."/>
            <person name="Bennetzen J.L."/>
            <person name="Choi D."/>
        </authorList>
    </citation>
    <scope>NUCLEOTIDE SEQUENCE [LARGE SCALE GENOMIC DNA]</scope>
    <source>
        <strain evidence="4">cv. PBC81</strain>
    </source>
</reference>
<feature type="compositionally biased region" description="Basic and acidic residues" evidence="2">
    <location>
        <begin position="575"/>
        <end position="585"/>
    </location>
</feature>
<name>A0A2G2WDN9_CAPBA</name>
<evidence type="ECO:0000313" key="4">
    <source>
        <dbReference type="Proteomes" id="UP000224567"/>
    </source>
</evidence>
<dbReference type="Proteomes" id="UP000224567">
    <property type="component" value="Unassembled WGS sequence"/>
</dbReference>
<feature type="region of interest" description="Disordered" evidence="2">
    <location>
        <begin position="169"/>
        <end position="370"/>
    </location>
</feature>
<accession>A0A2G2WDN9</accession>
<feature type="region of interest" description="Disordered" evidence="2">
    <location>
        <begin position="515"/>
        <end position="693"/>
    </location>
</feature>
<feature type="compositionally biased region" description="Basic and acidic residues" evidence="2">
    <location>
        <begin position="275"/>
        <end position="290"/>
    </location>
</feature>
<evidence type="ECO:0000256" key="2">
    <source>
        <dbReference type="SAM" id="MobiDB-lite"/>
    </source>
</evidence>
<feature type="compositionally biased region" description="Polar residues" evidence="2">
    <location>
        <begin position="604"/>
        <end position="615"/>
    </location>
</feature>
<feature type="region of interest" description="Disordered" evidence="2">
    <location>
        <begin position="443"/>
        <end position="489"/>
    </location>
</feature>
<feature type="compositionally biased region" description="Basic and acidic residues" evidence="2">
    <location>
        <begin position="616"/>
        <end position="638"/>
    </location>
</feature>
<dbReference type="PANTHER" id="PTHR36143">
    <property type="entry name" value="OS08G0177500 PROTEIN"/>
    <property type="match status" value="1"/>
</dbReference>
<dbReference type="PANTHER" id="PTHR36143:SF4">
    <property type="entry name" value="OS08G0177500 PROTEIN"/>
    <property type="match status" value="1"/>
</dbReference>
<evidence type="ECO:0000256" key="1">
    <source>
        <dbReference type="SAM" id="Coils"/>
    </source>
</evidence>
<dbReference type="OrthoDB" id="656845at2759"/>